<reference evidence="2 3" key="1">
    <citation type="submission" date="2019-03" db="EMBL/GenBank/DDBJ databases">
        <title>Genomic Encyclopedia of Type Strains, Phase IV (KMG-IV): sequencing the most valuable type-strain genomes for metagenomic binning, comparative biology and taxonomic classification.</title>
        <authorList>
            <person name="Goeker M."/>
        </authorList>
    </citation>
    <scope>NUCLEOTIDE SEQUENCE [LARGE SCALE GENOMIC DNA]</scope>
    <source>
        <strain evidence="2 3">LX-B</strain>
    </source>
</reference>
<dbReference type="EMBL" id="SLUN01000001">
    <property type="protein sequence ID" value="TCL76913.1"/>
    <property type="molecule type" value="Genomic_DNA"/>
</dbReference>
<dbReference type="SUPFAM" id="SSF56801">
    <property type="entry name" value="Acetyl-CoA synthetase-like"/>
    <property type="match status" value="1"/>
</dbReference>
<dbReference type="GO" id="GO:0016874">
    <property type="term" value="F:ligase activity"/>
    <property type="evidence" value="ECO:0007669"/>
    <property type="project" value="UniProtKB-KW"/>
</dbReference>
<dbReference type="AlphaFoldDB" id="A0A4R1SBI3"/>
<dbReference type="InterPro" id="IPR000873">
    <property type="entry name" value="AMP-dep_synth/lig_dom"/>
</dbReference>
<dbReference type="Proteomes" id="UP000295008">
    <property type="component" value="Unassembled WGS sequence"/>
</dbReference>
<evidence type="ECO:0000313" key="3">
    <source>
        <dbReference type="Proteomes" id="UP000295008"/>
    </source>
</evidence>
<proteinExistence type="predicted"/>
<dbReference type="InterPro" id="IPR042099">
    <property type="entry name" value="ANL_N_sf"/>
</dbReference>
<comment type="caution">
    <text evidence="2">The sequence shown here is derived from an EMBL/GenBank/DDBJ whole genome shotgun (WGS) entry which is preliminary data.</text>
</comment>
<dbReference type="RefSeq" id="WP_132012304.1">
    <property type="nucleotide sequence ID" value="NZ_SLUN01000001.1"/>
</dbReference>
<dbReference type="Pfam" id="PF00501">
    <property type="entry name" value="AMP-binding"/>
    <property type="match status" value="1"/>
</dbReference>
<feature type="domain" description="AMP-dependent synthetase/ligase" evidence="1">
    <location>
        <begin position="71"/>
        <end position="264"/>
    </location>
</feature>
<dbReference type="Gene3D" id="3.40.50.12780">
    <property type="entry name" value="N-terminal domain of ligase-like"/>
    <property type="match status" value="1"/>
</dbReference>
<dbReference type="OrthoDB" id="580775at2"/>
<keyword evidence="3" id="KW-1185">Reference proteome</keyword>
<evidence type="ECO:0000313" key="2">
    <source>
        <dbReference type="EMBL" id="TCL76913.1"/>
    </source>
</evidence>
<sequence>MDQQTTLAALNALLQHCQKAPFYRERFSGEPLRSLAEFQRIPLATKAELRAASPFGLVCLDRSELYQYHETFGTTGTPVSVWLSKQDYLDNAAALRDWGVGFHPDDLVMVRFPYSISSIAHTVTTLAQQCGACVVPAGARSTVSPFPRIVDLLRKLPVTVLACLPLQALLIAETARLLGYDPRSDFPSLRAICTAGELLAPGRRQTVAEAWGVPVFDNYGMTEIGVAVVDCPLQRPHPQTDYFYFEILREDRQTPADPGETGLLVVTTLRRRGTPLVRYLTGDRARLVPGKCACGREMTMEIRGRTEDTVTVGGRRLDLWDIEEIVAALPHRRFWVAAADGDSLRLVVEADASETSLPPELLKSLEERFGIKVSVTVVARGSLYDRDELLAVGLVGKPQYIYTAQEMAEERYLRSVRV</sequence>
<organism evidence="2 3">
    <name type="scientific">Hydrogenispora ethanolica</name>
    <dbReference type="NCBI Taxonomy" id="1082276"/>
    <lineage>
        <taxon>Bacteria</taxon>
        <taxon>Bacillati</taxon>
        <taxon>Bacillota</taxon>
        <taxon>Hydrogenispora</taxon>
    </lineage>
</organism>
<dbReference type="PANTHER" id="PTHR43845:SF1">
    <property type="entry name" value="BLR5969 PROTEIN"/>
    <property type="match status" value="1"/>
</dbReference>
<gene>
    <name evidence="2" type="ORF">EDC14_1001198</name>
</gene>
<name>A0A4R1SBI3_HYDET</name>
<keyword evidence="2" id="KW-0436">Ligase</keyword>
<accession>A0A4R1SBI3</accession>
<evidence type="ECO:0000259" key="1">
    <source>
        <dbReference type="Pfam" id="PF00501"/>
    </source>
</evidence>
<dbReference type="PANTHER" id="PTHR43845">
    <property type="entry name" value="BLR5969 PROTEIN"/>
    <property type="match status" value="1"/>
</dbReference>
<protein>
    <submittedName>
        <fullName evidence="2">Phenylacetate-CoA ligase</fullName>
    </submittedName>
</protein>